<keyword evidence="7" id="KW-0809">Transit peptide</keyword>
<dbReference type="PANTHER" id="PTHR10978:SF5">
    <property type="entry name" value="SUCCINATE DEHYDROGENASE CYTOCHROME B560 SUBUNIT, MITOCHONDRIAL"/>
    <property type="match status" value="1"/>
</dbReference>
<feature type="transmembrane region" description="Helical" evidence="12">
    <location>
        <begin position="87"/>
        <end position="109"/>
    </location>
</feature>
<dbReference type="GO" id="GO:0006121">
    <property type="term" value="P:mitochondrial electron transport, succinate to ubiquinone"/>
    <property type="evidence" value="ECO:0007669"/>
    <property type="project" value="TreeGrafter"/>
</dbReference>
<keyword evidence="6" id="KW-0999">Mitochondrion inner membrane</keyword>
<keyword evidence="8 12" id="KW-1133">Transmembrane helix</keyword>
<dbReference type="PANTHER" id="PTHR10978">
    <property type="entry name" value="SUCCINATE DEHYDROGENASE CYTOCHROME B560 SUBUNIT"/>
    <property type="match status" value="1"/>
</dbReference>
<dbReference type="GO" id="GO:0009055">
    <property type="term" value="F:electron transfer activity"/>
    <property type="evidence" value="ECO:0007669"/>
    <property type="project" value="InterPro"/>
</dbReference>
<evidence type="ECO:0000256" key="11">
    <source>
        <dbReference type="ARBA" id="ARBA00023136"/>
    </source>
</evidence>
<dbReference type="Proteomes" id="UP000053095">
    <property type="component" value="Unassembled WGS sequence"/>
</dbReference>
<proteinExistence type="inferred from homology"/>
<dbReference type="GO" id="GO:0046872">
    <property type="term" value="F:metal ion binding"/>
    <property type="evidence" value="ECO:0007669"/>
    <property type="project" value="UniProtKB-KW"/>
</dbReference>
<dbReference type="FunFam" id="1.20.1300.10:FF:000008">
    <property type="entry name" value="Succinate dehydrogenase cytochrome b560 subunit"/>
    <property type="match status" value="1"/>
</dbReference>
<keyword evidence="10" id="KW-0496">Mitochondrion</keyword>
<evidence type="ECO:0000256" key="2">
    <source>
        <dbReference type="ARBA" id="ARBA00007244"/>
    </source>
</evidence>
<feature type="transmembrane region" description="Helical" evidence="12">
    <location>
        <begin position="115"/>
        <end position="133"/>
    </location>
</feature>
<evidence type="ECO:0000256" key="10">
    <source>
        <dbReference type="ARBA" id="ARBA00023128"/>
    </source>
</evidence>
<reference evidence="14" key="1">
    <citation type="journal article" date="2015" name="Genome Announc.">
        <title>Draft genome sequence of Talaromyces cellulolyticus strain Y-94, a source of lignocellulosic biomass-degrading enzymes.</title>
        <authorList>
            <person name="Fujii T."/>
            <person name="Koike H."/>
            <person name="Sawayama S."/>
            <person name="Yano S."/>
            <person name="Inoue H."/>
        </authorList>
    </citation>
    <scope>NUCLEOTIDE SEQUENCE [LARGE SCALE GENOMIC DNA]</scope>
    <source>
        <strain evidence="14">Y-94</strain>
    </source>
</reference>
<evidence type="ECO:0000256" key="1">
    <source>
        <dbReference type="ARBA" id="ARBA00004448"/>
    </source>
</evidence>
<keyword evidence="5" id="KW-0479">Metal-binding</keyword>
<sequence>MIAQKVAQQSLRRLAAPSGMTLSMAKFATPAAIATGRYMQMRPTSTSTTTTDPTKILAEQRLRRPVSPHLSIYRPQITWYASGLHRITGSVASGALYTFAAAYLVAPVFGWHLESASIAAAFGALPFAAKFFVKLGLAMPFTYHCINGVRHLVWDTGRFLTNKQVIQTGWAMVGLSTVSALALALL</sequence>
<evidence type="ECO:0000256" key="8">
    <source>
        <dbReference type="ARBA" id="ARBA00022989"/>
    </source>
</evidence>
<dbReference type="PROSITE" id="PS01001">
    <property type="entry name" value="SDH_CYT_2"/>
    <property type="match status" value="1"/>
</dbReference>
<dbReference type="Gene3D" id="1.20.1300.10">
    <property type="entry name" value="Fumarate reductase/succinate dehydrogenase, transmembrane subunit"/>
    <property type="match status" value="1"/>
</dbReference>
<accession>A0A510NV73</accession>
<dbReference type="InterPro" id="IPR018495">
    <property type="entry name" value="Succ_DH_cyt_bsu_CS"/>
</dbReference>
<evidence type="ECO:0000256" key="12">
    <source>
        <dbReference type="SAM" id="Phobius"/>
    </source>
</evidence>
<dbReference type="GO" id="GO:0006099">
    <property type="term" value="P:tricarboxylic acid cycle"/>
    <property type="evidence" value="ECO:0007669"/>
    <property type="project" value="InterPro"/>
</dbReference>
<dbReference type="CDD" id="cd03499">
    <property type="entry name" value="SQR_TypeC_SdhC"/>
    <property type="match status" value="1"/>
</dbReference>
<evidence type="ECO:0000256" key="4">
    <source>
        <dbReference type="ARBA" id="ARBA00022692"/>
    </source>
</evidence>
<keyword evidence="11 12" id="KW-0472">Membrane</keyword>
<protein>
    <submittedName>
        <fullName evidence="13">Succinate dehydrogenase subunit</fullName>
    </submittedName>
</protein>
<dbReference type="NCBIfam" id="TIGR02970">
    <property type="entry name" value="succ_dehyd_cytB"/>
    <property type="match status" value="1"/>
</dbReference>
<organism evidence="13 14">
    <name type="scientific">Talaromyces pinophilus</name>
    <name type="common">Penicillium pinophilum</name>
    <dbReference type="NCBI Taxonomy" id="128442"/>
    <lineage>
        <taxon>Eukaryota</taxon>
        <taxon>Fungi</taxon>
        <taxon>Dikarya</taxon>
        <taxon>Ascomycota</taxon>
        <taxon>Pezizomycotina</taxon>
        <taxon>Eurotiomycetes</taxon>
        <taxon>Eurotiomycetidae</taxon>
        <taxon>Eurotiales</taxon>
        <taxon>Trichocomaceae</taxon>
        <taxon>Talaromyces</taxon>
        <taxon>Talaromyces sect. Talaromyces</taxon>
    </lineage>
</organism>
<gene>
    <name evidence="13" type="ORF">TCE0_018r05022</name>
</gene>
<dbReference type="AlphaFoldDB" id="A0A510NV73"/>
<evidence type="ECO:0000256" key="9">
    <source>
        <dbReference type="ARBA" id="ARBA00023004"/>
    </source>
</evidence>
<evidence type="ECO:0000256" key="5">
    <source>
        <dbReference type="ARBA" id="ARBA00022723"/>
    </source>
</evidence>
<evidence type="ECO:0000256" key="6">
    <source>
        <dbReference type="ARBA" id="ARBA00022792"/>
    </source>
</evidence>
<keyword evidence="9" id="KW-0408">Iron</keyword>
<dbReference type="InterPro" id="IPR034804">
    <property type="entry name" value="SQR/QFR_C/D"/>
</dbReference>
<dbReference type="Pfam" id="PF01127">
    <property type="entry name" value="Sdh_cyt"/>
    <property type="match status" value="1"/>
</dbReference>
<evidence type="ECO:0000313" key="14">
    <source>
        <dbReference type="Proteomes" id="UP000053095"/>
    </source>
</evidence>
<dbReference type="InterPro" id="IPR014314">
    <property type="entry name" value="Succ_DH_cytb556"/>
</dbReference>
<evidence type="ECO:0000256" key="7">
    <source>
        <dbReference type="ARBA" id="ARBA00022946"/>
    </source>
</evidence>
<keyword evidence="3" id="KW-0349">Heme</keyword>
<dbReference type="InterPro" id="IPR000701">
    <property type="entry name" value="SuccDH_FuR_B_TM-su"/>
</dbReference>
<dbReference type="GO" id="GO:0005743">
    <property type="term" value="C:mitochondrial inner membrane"/>
    <property type="evidence" value="ECO:0007669"/>
    <property type="project" value="UniProtKB-SubCell"/>
</dbReference>
<evidence type="ECO:0000313" key="13">
    <source>
        <dbReference type="EMBL" id="GAM36156.1"/>
    </source>
</evidence>
<name>A0A510NV73_TALPI</name>
<dbReference type="PROSITE" id="PS01000">
    <property type="entry name" value="SDH_CYT_1"/>
    <property type="match status" value="1"/>
</dbReference>
<keyword evidence="14" id="KW-1185">Reference proteome</keyword>
<dbReference type="SUPFAM" id="SSF81343">
    <property type="entry name" value="Fumarate reductase respiratory complex transmembrane subunits"/>
    <property type="match status" value="1"/>
</dbReference>
<comment type="subcellular location">
    <subcellularLocation>
        <location evidence="1">Mitochondrion inner membrane</location>
        <topology evidence="1">Multi-pass membrane protein</topology>
    </subcellularLocation>
</comment>
<keyword evidence="4 12" id="KW-0812">Transmembrane</keyword>
<dbReference type="EMBL" id="DF933814">
    <property type="protein sequence ID" value="GAM36156.1"/>
    <property type="molecule type" value="Genomic_DNA"/>
</dbReference>
<comment type="similarity">
    <text evidence="2">Belongs to the cytochrome b560 family.</text>
</comment>
<evidence type="ECO:0000256" key="3">
    <source>
        <dbReference type="ARBA" id="ARBA00022617"/>
    </source>
</evidence>